<keyword evidence="3" id="KW-1185">Reference proteome</keyword>
<organism evidence="2 3">
    <name type="scientific">Arthrobacter terricola</name>
    <dbReference type="NCBI Taxonomy" id="2547396"/>
    <lineage>
        <taxon>Bacteria</taxon>
        <taxon>Bacillati</taxon>
        <taxon>Actinomycetota</taxon>
        <taxon>Actinomycetes</taxon>
        <taxon>Micrococcales</taxon>
        <taxon>Micrococcaceae</taxon>
        <taxon>Arthrobacter</taxon>
    </lineage>
</organism>
<evidence type="ECO:0000313" key="3">
    <source>
        <dbReference type="Proteomes" id="UP000295511"/>
    </source>
</evidence>
<evidence type="ECO:0000256" key="1">
    <source>
        <dbReference type="SAM" id="Phobius"/>
    </source>
</evidence>
<dbReference type="AlphaFoldDB" id="A0A4R5K1V8"/>
<sequence length="83" mass="9241">MAQETLRWIARFIPLFLVVIGGLLLFVLAKRRKPTSIPPGRWFRLLDKDGNEIKGPIRTVTAIFLVVGSIVVLASVILPFTAL</sequence>
<keyword evidence="1" id="KW-0472">Membrane</keyword>
<feature type="transmembrane region" description="Helical" evidence="1">
    <location>
        <begin position="62"/>
        <end position="82"/>
    </location>
</feature>
<name>A0A4R5K1V8_9MICC</name>
<reference evidence="2 3" key="1">
    <citation type="submission" date="2019-03" db="EMBL/GenBank/DDBJ databases">
        <title>Whole genome sequence of Arthrobacter sp JH1-1.</title>
        <authorList>
            <person name="Trinh H.N."/>
        </authorList>
    </citation>
    <scope>NUCLEOTIDE SEQUENCE [LARGE SCALE GENOMIC DNA]</scope>
    <source>
        <strain evidence="2 3">JH1-1</strain>
    </source>
</reference>
<feature type="transmembrane region" description="Helical" evidence="1">
    <location>
        <begin position="12"/>
        <end position="29"/>
    </location>
</feature>
<accession>A0A4R5K1V8</accession>
<evidence type="ECO:0000313" key="2">
    <source>
        <dbReference type="EMBL" id="TDF85352.1"/>
    </source>
</evidence>
<protein>
    <submittedName>
        <fullName evidence="2">Uncharacterized protein</fullName>
    </submittedName>
</protein>
<keyword evidence="1" id="KW-0812">Transmembrane</keyword>
<keyword evidence="1" id="KW-1133">Transmembrane helix</keyword>
<comment type="caution">
    <text evidence="2">The sequence shown here is derived from an EMBL/GenBank/DDBJ whole genome shotgun (WGS) entry which is preliminary data.</text>
</comment>
<dbReference type="Proteomes" id="UP000295511">
    <property type="component" value="Unassembled WGS sequence"/>
</dbReference>
<dbReference type="EMBL" id="SMRU01000069">
    <property type="protein sequence ID" value="TDF85352.1"/>
    <property type="molecule type" value="Genomic_DNA"/>
</dbReference>
<proteinExistence type="predicted"/>
<dbReference type="RefSeq" id="WP_133207106.1">
    <property type="nucleotide sequence ID" value="NZ_SMRU01000069.1"/>
</dbReference>
<gene>
    <name evidence="2" type="ORF">E1809_25910</name>
</gene>